<evidence type="ECO:0000256" key="1">
    <source>
        <dbReference type="SAM" id="MobiDB-lite"/>
    </source>
</evidence>
<dbReference type="EMBL" id="BMQJ01000026">
    <property type="protein sequence ID" value="GGQ29610.1"/>
    <property type="molecule type" value="Genomic_DNA"/>
</dbReference>
<sequence length="70" mass="6974">MAFSLLSRGAIPSDGADAPPGVSRARRVVGRAGQTARVTCPDPPEPARGARGGAGARSPACRRGYGSATP</sequence>
<evidence type="ECO:0000313" key="3">
    <source>
        <dbReference type="Proteomes" id="UP000611554"/>
    </source>
</evidence>
<evidence type="ECO:0000313" key="2">
    <source>
        <dbReference type="EMBL" id="GGQ29610.1"/>
    </source>
</evidence>
<proteinExistence type="predicted"/>
<reference evidence="3" key="1">
    <citation type="journal article" date="2019" name="Int. J. Syst. Evol. Microbiol.">
        <title>The Global Catalogue of Microorganisms (GCM) 10K type strain sequencing project: providing services to taxonomists for standard genome sequencing and annotation.</title>
        <authorList>
            <consortium name="The Broad Institute Genomics Platform"/>
            <consortium name="The Broad Institute Genome Sequencing Center for Infectious Disease"/>
            <person name="Wu L."/>
            <person name="Ma J."/>
        </authorList>
    </citation>
    <scope>NUCLEOTIDE SEQUENCE [LARGE SCALE GENOMIC DNA]</scope>
    <source>
        <strain evidence="3">JCM 3115</strain>
    </source>
</reference>
<comment type="caution">
    <text evidence="2">The sequence shown here is derived from an EMBL/GenBank/DDBJ whole genome shotgun (WGS) entry which is preliminary data.</text>
</comment>
<protein>
    <submittedName>
        <fullName evidence="2">Uncharacterized protein</fullName>
    </submittedName>
</protein>
<name>A0ABQ2RGE5_9ACTN</name>
<organism evidence="2 3">
    <name type="scientific">Streptosporangium pseudovulgare</name>
    <dbReference type="NCBI Taxonomy" id="35765"/>
    <lineage>
        <taxon>Bacteria</taxon>
        <taxon>Bacillati</taxon>
        <taxon>Actinomycetota</taxon>
        <taxon>Actinomycetes</taxon>
        <taxon>Streptosporangiales</taxon>
        <taxon>Streptosporangiaceae</taxon>
        <taxon>Streptosporangium</taxon>
    </lineage>
</organism>
<dbReference type="Proteomes" id="UP000611554">
    <property type="component" value="Unassembled WGS sequence"/>
</dbReference>
<feature type="region of interest" description="Disordered" evidence="1">
    <location>
        <begin position="1"/>
        <end position="70"/>
    </location>
</feature>
<keyword evidence="3" id="KW-1185">Reference proteome</keyword>
<accession>A0ABQ2RGE5</accession>
<gene>
    <name evidence="2" type="ORF">GCM10010140_69780</name>
</gene>